<dbReference type="AlphaFoldDB" id="A0A367K3B3"/>
<proteinExistence type="predicted"/>
<dbReference type="InterPro" id="IPR026588">
    <property type="entry name" value="Choice_anch_A"/>
</dbReference>
<feature type="non-terminal residue" evidence="2">
    <location>
        <position position="1"/>
    </location>
</feature>
<evidence type="ECO:0000259" key="1">
    <source>
        <dbReference type="Pfam" id="PF20597"/>
    </source>
</evidence>
<feature type="domain" description="Choice-of-anchor A" evidence="1">
    <location>
        <begin position="16"/>
        <end position="256"/>
    </location>
</feature>
<dbReference type="EMBL" id="PJQM01002283">
    <property type="protein sequence ID" value="RCH96636.1"/>
    <property type="molecule type" value="Genomic_DNA"/>
</dbReference>
<protein>
    <recommendedName>
        <fullName evidence="1">Choice-of-anchor A domain-containing protein</fullName>
    </recommendedName>
</protein>
<accession>A0A367K3B3</accession>
<dbReference type="Proteomes" id="UP000253551">
    <property type="component" value="Unassembled WGS sequence"/>
</dbReference>
<gene>
    <name evidence="2" type="ORF">CU098_001132</name>
</gene>
<reference evidence="2 3" key="1">
    <citation type="journal article" date="2018" name="G3 (Bethesda)">
        <title>Phylogenetic and Phylogenomic Definition of Rhizopus Species.</title>
        <authorList>
            <person name="Gryganskyi A.P."/>
            <person name="Golan J."/>
            <person name="Dolatabadi S."/>
            <person name="Mondo S."/>
            <person name="Robb S."/>
            <person name="Idnurm A."/>
            <person name="Muszewska A."/>
            <person name="Steczkiewicz K."/>
            <person name="Masonjones S."/>
            <person name="Liao H.L."/>
            <person name="Gajdeczka M.T."/>
            <person name="Anike F."/>
            <person name="Vuek A."/>
            <person name="Anishchenko I.M."/>
            <person name="Voigt K."/>
            <person name="de Hoog G.S."/>
            <person name="Smith M.E."/>
            <person name="Heitman J."/>
            <person name="Vilgalys R."/>
            <person name="Stajich J.E."/>
        </authorList>
    </citation>
    <scope>NUCLEOTIDE SEQUENCE [LARGE SCALE GENOMIC DNA]</scope>
    <source>
        <strain evidence="2 3">LSU 92-RS-03</strain>
    </source>
</reference>
<name>A0A367K3B3_RHIST</name>
<organism evidence="2 3">
    <name type="scientific">Rhizopus stolonifer</name>
    <name type="common">Rhizopus nigricans</name>
    <dbReference type="NCBI Taxonomy" id="4846"/>
    <lineage>
        <taxon>Eukaryota</taxon>
        <taxon>Fungi</taxon>
        <taxon>Fungi incertae sedis</taxon>
        <taxon>Mucoromycota</taxon>
        <taxon>Mucoromycotina</taxon>
        <taxon>Mucoromycetes</taxon>
        <taxon>Mucorales</taxon>
        <taxon>Mucorineae</taxon>
        <taxon>Rhizopodaceae</taxon>
        <taxon>Rhizopus</taxon>
    </lineage>
</organism>
<evidence type="ECO:0000313" key="3">
    <source>
        <dbReference type="Proteomes" id="UP000253551"/>
    </source>
</evidence>
<comment type="caution">
    <text evidence="2">The sequence shown here is derived from an EMBL/GenBank/DDBJ whole genome shotgun (WGS) entry which is preliminary data.</text>
</comment>
<keyword evidence="3" id="KW-1185">Reference proteome</keyword>
<sequence length="284" mass="31553">RQQINDCELYPTSHGLVLNGLNYSPKVRVHGHAYLQQQDDDSEVNACSTSIPSSSIHRYNFDQAQTMALNISRQLVNMFPSWTIDSQGVLVKIMAEGIDIKQPYSLFSLPMTCQGQCESMGTYFSCDENRECQIPKEALSNVADSMLFGNGTWTGPVQQVYPQDKLVVFNVPVLNGQVLDIKTINPSAGLNACNTVYHFYAVDQQGRYMSNGKFVIQRHSKHPFSGMMLAPQAHIIDSNIGAFVGQLIAASYEAQTDGVQIKDYMAAGNEKCQMFYHSCEPNPS</sequence>
<evidence type="ECO:0000313" key="2">
    <source>
        <dbReference type="EMBL" id="RCH96636.1"/>
    </source>
</evidence>
<dbReference type="Pfam" id="PF20597">
    <property type="entry name" value="pAdhesive_15"/>
    <property type="match status" value="1"/>
</dbReference>
<dbReference type="OrthoDB" id="2286050at2759"/>
<dbReference type="STRING" id="4846.A0A367K3B3"/>